<evidence type="ECO:0000313" key="8">
    <source>
        <dbReference type="EMBL" id="RIA47715.1"/>
    </source>
</evidence>
<dbReference type="SMART" id="SM00978">
    <property type="entry name" value="Tim44"/>
    <property type="match status" value="1"/>
</dbReference>
<feature type="region of interest" description="Disordered" evidence="5">
    <location>
        <begin position="32"/>
        <end position="51"/>
    </location>
</feature>
<dbReference type="InterPro" id="IPR016985">
    <property type="entry name" value="UCP031890_Tim44-rel"/>
</dbReference>
<dbReference type="Proteomes" id="UP000266273">
    <property type="component" value="Unassembled WGS sequence"/>
</dbReference>
<dbReference type="NCBIfam" id="NF033779">
    <property type="entry name" value="Tim44_TimA_adap"/>
    <property type="match status" value="1"/>
</dbReference>
<dbReference type="GO" id="GO:0030150">
    <property type="term" value="P:protein import into mitochondrial matrix"/>
    <property type="evidence" value="ECO:0007669"/>
    <property type="project" value="TreeGrafter"/>
</dbReference>
<dbReference type="SUPFAM" id="SSF54427">
    <property type="entry name" value="NTF2-like"/>
    <property type="match status" value="1"/>
</dbReference>
<keyword evidence="6" id="KW-0812">Transmembrane</keyword>
<dbReference type="GO" id="GO:0016020">
    <property type="term" value="C:membrane"/>
    <property type="evidence" value="ECO:0007669"/>
    <property type="project" value="UniProtKB-SubCell"/>
</dbReference>
<dbReference type="InterPro" id="IPR007379">
    <property type="entry name" value="Tim44-like_dom"/>
</dbReference>
<feature type="domain" description="Tim44-like" evidence="7">
    <location>
        <begin position="90"/>
        <end position="236"/>
    </location>
</feature>
<dbReference type="PANTHER" id="PTHR10721:SF1">
    <property type="entry name" value="MITOCHONDRIAL IMPORT INNER MEMBRANE TRANSLOCASE SUBUNIT TIM44"/>
    <property type="match status" value="1"/>
</dbReference>
<dbReference type="InterPro" id="IPR032710">
    <property type="entry name" value="NTF2-like_dom_sf"/>
</dbReference>
<feature type="transmembrane region" description="Helical" evidence="6">
    <location>
        <begin position="6"/>
        <end position="23"/>
    </location>
</feature>
<evidence type="ECO:0000256" key="6">
    <source>
        <dbReference type="SAM" id="Phobius"/>
    </source>
</evidence>
<dbReference type="PIRSF" id="PIRSF031890">
    <property type="entry name" value="UCP031890_transporter_Tim44"/>
    <property type="match status" value="1"/>
</dbReference>
<evidence type="ECO:0000256" key="4">
    <source>
        <dbReference type="ARBA" id="ARBA00023136"/>
    </source>
</evidence>
<keyword evidence="4 6" id="KW-0472">Membrane</keyword>
<accession>A0A397PKA5</accession>
<evidence type="ECO:0000313" key="9">
    <source>
        <dbReference type="Proteomes" id="UP000266273"/>
    </source>
</evidence>
<dbReference type="EMBL" id="QXDF01000002">
    <property type="protein sequence ID" value="RIA47715.1"/>
    <property type="molecule type" value="Genomic_DNA"/>
</dbReference>
<keyword evidence="9" id="KW-1185">Reference proteome</keyword>
<comment type="similarity">
    <text evidence="2">Belongs to the Tim44 family.</text>
</comment>
<evidence type="ECO:0000259" key="7">
    <source>
        <dbReference type="SMART" id="SM00978"/>
    </source>
</evidence>
<gene>
    <name evidence="8" type="ORF">BXY53_2282</name>
</gene>
<organism evidence="8 9">
    <name type="scientific">Dichotomicrobium thermohalophilum</name>
    <dbReference type="NCBI Taxonomy" id="933063"/>
    <lineage>
        <taxon>Bacteria</taxon>
        <taxon>Pseudomonadati</taxon>
        <taxon>Pseudomonadota</taxon>
        <taxon>Alphaproteobacteria</taxon>
        <taxon>Hyphomicrobiales</taxon>
        <taxon>Hyphomicrobiaceae</taxon>
        <taxon>Dichotomicrobium</taxon>
    </lineage>
</organism>
<dbReference type="Gene3D" id="3.10.450.240">
    <property type="match status" value="1"/>
</dbReference>
<dbReference type="PANTHER" id="PTHR10721">
    <property type="entry name" value="MITOCHONDRIAL IMPORT INNER MEMBRANE TRANSLOCASE SUBUNIT TIM44"/>
    <property type="match status" value="1"/>
</dbReference>
<dbReference type="AlphaFoldDB" id="A0A397PKA5"/>
<dbReference type="GO" id="GO:0051087">
    <property type="term" value="F:protein-folding chaperone binding"/>
    <property type="evidence" value="ECO:0007669"/>
    <property type="project" value="TreeGrafter"/>
</dbReference>
<protein>
    <submittedName>
        <fullName evidence="8">Putative lipid-binding transport protein (Tim44 family)</fullName>
    </submittedName>
</protein>
<comment type="subcellular location">
    <subcellularLocation>
        <location evidence="1">Membrane</location>
    </subcellularLocation>
</comment>
<dbReference type="Pfam" id="PF04280">
    <property type="entry name" value="Tim44"/>
    <property type="match status" value="1"/>
</dbReference>
<name>A0A397PKA5_9HYPH</name>
<sequence length="238" mass="26196">MSGTIDLSTIIFLVIAVLIFLRLRSVLGKRTGNEKPPYDPYSAQQAGGAARDKVVPLPGTEQQQGGHRESASEDQLQEMVRDYAPKGSPLAEKLAAIMRADRSFDLRHFIEGANTAYEMVVTAFAAGNTATLKELLSPEVYQSFVSAIEERERAGETVDFKFVGIDKTEIADANLVNGEAQITVKFVSEFITVTRDKEGRIIEGDPKEIQEVTDHWTFSRDVGASDPNWVLIATETES</sequence>
<evidence type="ECO:0000256" key="2">
    <source>
        <dbReference type="ARBA" id="ARBA00009597"/>
    </source>
</evidence>
<reference evidence="8 9" key="1">
    <citation type="submission" date="2018-08" db="EMBL/GenBank/DDBJ databases">
        <title>Genomic Encyclopedia of Archaeal and Bacterial Type Strains, Phase II (KMG-II): from individual species to whole genera.</title>
        <authorList>
            <person name="Goeker M."/>
        </authorList>
    </citation>
    <scope>NUCLEOTIDE SEQUENCE [LARGE SCALE GENOMIC DNA]</scope>
    <source>
        <strain evidence="8 9">DSM 5002</strain>
    </source>
</reference>
<evidence type="ECO:0000256" key="5">
    <source>
        <dbReference type="SAM" id="MobiDB-lite"/>
    </source>
</evidence>
<comment type="caution">
    <text evidence="8">The sequence shown here is derived from an EMBL/GenBank/DDBJ whole genome shotgun (WGS) entry which is preliminary data.</text>
</comment>
<dbReference type="InterPro" id="IPR039544">
    <property type="entry name" value="Tim44-like"/>
</dbReference>
<proteinExistence type="inferred from homology"/>
<evidence type="ECO:0000256" key="3">
    <source>
        <dbReference type="ARBA" id="ARBA00022946"/>
    </source>
</evidence>
<evidence type="ECO:0000256" key="1">
    <source>
        <dbReference type="ARBA" id="ARBA00004370"/>
    </source>
</evidence>
<dbReference type="RefSeq" id="WP_210209226.1">
    <property type="nucleotide sequence ID" value="NZ_QXDF01000002.1"/>
</dbReference>
<keyword evidence="6" id="KW-1133">Transmembrane helix</keyword>
<keyword evidence="3" id="KW-0809">Transit peptide</keyword>